<dbReference type="VEuPathDB" id="FungiDB:LEMA_uP027660.1"/>
<dbReference type="InParanoid" id="E4ZVI8"/>
<accession>E4ZVI8</accession>
<reference evidence="2" key="1">
    <citation type="journal article" date="2011" name="Nat. Commun.">
        <title>Effector diversification within compartments of the Leptosphaeria maculans genome affected by Repeat-Induced Point mutations.</title>
        <authorList>
            <person name="Rouxel T."/>
            <person name="Grandaubert J."/>
            <person name="Hane J.K."/>
            <person name="Hoede C."/>
            <person name="van de Wouw A.P."/>
            <person name="Couloux A."/>
            <person name="Dominguez V."/>
            <person name="Anthouard V."/>
            <person name="Bally P."/>
            <person name="Bourras S."/>
            <person name="Cozijnsen A.J."/>
            <person name="Ciuffetti L.M."/>
            <person name="Degrave A."/>
            <person name="Dilmaghani A."/>
            <person name="Duret L."/>
            <person name="Fudal I."/>
            <person name="Goodwin S.B."/>
            <person name="Gout L."/>
            <person name="Glaser N."/>
            <person name="Linglin J."/>
            <person name="Kema G.H.J."/>
            <person name="Lapalu N."/>
            <person name="Lawrence C.B."/>
            <person name="May K."/>
            <person name="Meyer M."/>
            <person name="Ollivier B."/>
            <person name="Poulain J."/>
            <person name="Schoch C.L."/>
            <person name="Simon A."/>
            <person name="Spatafora J.W."/>
            <person name="Stachowiak A."/>
            <person name="Turgeon B.G."/>
            <person name="Tyler B.M."/>
            <person name="Vincent D."/>
            <person name="Weissenbach J."/>
            <person name="Amselem J."/>
            <person name="Quesneville H."/>
            <person name="Oliver R.P."/>
            <person name="Wincker P."/>
            <person name="Balesdent M.-H."/>
            <person name="Howlett B.J."/>
        </authorList>
    </citation>
    <scope>NUCLEOTIDE SEQUENCE [LARGE SCALE GENOMIC DNA]</scope>
    <source>
        <strain evidence="2">JN3 / isolate v23.1.3 / race Av1-4-5-6-7-8</strain>
    </source>
</reference>
<dbReference type="EMBL" id="FP929127">
    <property type="protein sequence ID" value="CBX95614.1"/>
    <property type="molecule type" value="Genomic_DNA"/>
</dbReference>
<protein>
    <submittedName>
        <fullName evidence="1">Predicted protein</fullName>
    </submittedName>
</protein>
<dbReference type="HOGENOM" id="CLU_2831641_0_0_1"/>
<evidence type="ECO:0000313" key="2">
    <source>
        <dbReference type="Proteomes" id="UP000002668"/>
    </source>
</evidence>
<gene>
    <name evidence="1" type="ORF">LEMA_uP027660.1</name>
</gene>
<dbReference type="Proteomes" id="UP000002668">
    <property type="component" value="Genome"/>
</dbReference>
<dbReference type="AlphaFoldDB" id="E4ZVI8"/>
<name>E4ZVI8_LEPMJ</name>
<evidence type="ECO:0000313" key="1">
    <source>
        <dbReference type="EMBL" id="CBX95614.1"/>
    </source>
</evidence>
<sequence length="66" mass="7492">MHNLPPRFPDWRAIPTSQPHVFPTQSDLCGGRNFLWESRGVGGEGVVWYRSWWGLIPSALLRALCA</sequence>
<proteinExistence type="predicted"/>
<keyword evidence="2" id="KW-1185">Reference proteome</keyword>
<organism evidence="2">
    <name type="scientific">Leptosphaeria maculans (strain JN3 / isolate v23.1.3 / race Av1-4-5-6-7-8)</name>
    <name type="common">Blackleg fungus</name>
    <name type="synonym">Phoma lingam</name>
    <dbReference type="NCBI Taxonomy" id="985895"/>
    <lineage>
        <taxon>Eukaryota</taxon>
        <taxon>Fungi</taxon>
        <taxon>Dikarya</taxon>
        <taxon>Ascomycota</taxon>
        <taxon>Pezizomycotina</taxon>
        <taxon>Dothideomycetes</taxon>
        <taxon>Pleosporomycetidae</taxon>
        <taxon>Pleosporales</taxon>
        <taxon>Pleosporineae</taxon>
        <taxon>Leptosphaeriaceae</taxon>
        <taxon>Plenodomus</taxon>
        <taxon>Plenodomus lingam/Leptosphaeria maculans species complex</taxon>
    </lineage>
</organism>